<dbReference type="Pfam" id="PF00072">
    <property type="entry name" value="Response_reg"/>
    <property type="match status" value="1"/>
</dbReference>
<dbReference type="Gene3D" id="3.60.40.10">
    <property type="entry name" value="PPM-type phosphatase domain"/>
    <property type="match status" value="1"/>
</dbReference>
<dbReference type="SUPFAM" id="SSF55874">
    <property type="entry name" value="ATPase domain of HSP90 chaperone/DNA topoisomerase II/histidine kinase"/>
    <property type="match status" value="1"/>
</dbReference>
<name>A0AAE3P4P4_9BACT</name>
<dbReference type="AlphaFoldDB" id="A0AAE3P4P4"/>
<dbReference type="Pfam" id="PF07228">
    <property type="entry name" value="SpoIIE"/>
    <property type="match status" value="1"/>
</dbReference>
<gene>
    <name evidence="3" type="ORF">OD816_001208</name>
</gene>
<dbReference type="Gene3D" id="3.30.565.10">
    <property type="entry name" value="Histidine kinase-like ATPase, C-terminal domain"/>
    <property type="match status" value="1"/>
</dbReference>
<accession>A0AAE3P4P4</accession>
<dbReference type="InterPro" id="IPR036457">
    <property type="entry name" value="PPM-type-like_dom_sf"/>
</dbReference>
<dbReference type="SUPFAM" id="SSF52172">
    <property type="entry name" value="CheY-like"/>
    <property type="match status" value="1"/>
</dbReference>
<dbReference type="InterPro" id="IPR001932">
    <property type="entry name" value="PPM-type_phosphatase-like_dom"/>
</dbReference>
<evidence type="ECO:0000313" key="3">
    <source>
        <dbReference type="EMBL" id="MDF2953963.1"/>
    </source>
</evidence>
<sequence length="572" mass="67345">MFPPEKKEILETLKNLKVLIIDEDESFFKKLSTFLKKFIPNLFICDSSIQALELIKNDSFDFLVVNYWSPHINGFELVNFFKKRNPDAGIILLTSENKPLSKEIINIGIDKYILKTDYEKTNKELLKAIEEMSERKFLKASLLKRREAELKSFQIFHKYLRYQQEKGLKKQKNIIKDDLAFSTYLNKIPFAQKFFYFQIFYKPLEIISGDIYSLRIIKNNKIFLFLMDVKEKGIPASITASSTTTFLNYLIDILLKIKIKENLYTYKDYFKFLIKEFLRYIKTYLLEDEALCILFLLMDLKNNKVLIANFGIPSIYIIKDSNLKRILPQNLPIFTSTETFKIDSLALSDIDKIIITSDGILSCKMKNSKFYIEDFEKDLLNSSCLNEWRNLFEEKVKKISDDITLIYINSCKINGFLKKEFKIKSDLVEINKFLSQVYRRLKKSKYFNFLAPKITTILNEILLNAHEHGTLEISSLQKEKKIVEGSYENFLQQQQQQQQQQIIIKFVLSLSKKELYIIVEDKGKGFKKSLIENTFERTFSGFGLKIIKHLCKDFFFNKKGNTIVAIVDIKRK</sequence>
<comment type="caution">
    <text evidence="3">The sequence shown here is derived from an EMBL/GenBank/DDBJ whole genome shotgun (WGS) entry which is preliminary data.</text>
</comment>
<comment type="caution">
    <text evidence="1">Lacks conserved residue(s) required for the propagation of feature annotation.</text>
</comment>
<dbReference type="GO" id="GO:0000160">
    <property type="term" value="P:phosphorelay signal transduction system"/>
    <property type="evidence" value="ECO:0007669"/>
    <property type="project" value="InterPro"/>
</dbReference>
<evidence type="ECO:0000259" key="2">
    <source>
        <dbReference type="PROSITE" id="PS50110"/>
    </source>
</evidence>
<dbReference type="Gene3D" id="3.40.50.2300">
    <property type="match status" value="1"/>
</dbReference>
<feature type="domain" description="Response regulatory" evidence="2">
    <location>
        <begin position="17"/>
        <end position="130"/>
    </location>
</feature>
<dbReference type="InterPro" id="IPR036890">
    <property type="entry name" value="HATPase_C_sf"/>
</dbReference>
<dbReference type="PROSITE" id="PS50110">
    <property type="entry name" value="RESPONSE_REGULATORY"/>
    <property type="match status" value="1"/>
</dbReference>
<evidence type="ECO:0000313" key="4">
    <source>
        <dbReference type="Proteomes" id="UP001144110"/>
    </source>
</evidence>
<evidence type="ECO:0000256" key="1">
    <source>
        <dbReference type="PROSITE-ProRule" id="PRU00169"/>
    </source>
</evidence>
<proteinExistence type="predicted"/>
<dbReference type="SMART" id="SM00448">
    <property type="entry name" value="REC"/>
    <property type="match status" value="1"/>
</dbReference>
<organism evidence="3 4">
    <name type="scientific">Candidatus Thermodesulfobacterium syntrophicum</name>
    <dbReference type="NCBI Taxonomy" id="3060442"/>
    <lineage>
        <taxon>Bacteria</taxon>
        <taxon>Pseudomonadati</taxon>
        <taxon>Thermodesulfobacteriota</taxon>
        <taxon>Thermodesulfobacteria</taxon>
        <taxon>Thermodesulfobacteriales</taxon>
        <taxon>Thermodesulfobacteriaceae</taxon>
        <taxon>Thermodesulfobacterium</taxon>
    </lineage>
</organism>
<reference evidence="3" key="1">
    <citation type="submission" date="2022-11" db="EMBL/GenBank/DDBJ databases">
        <title>Candidatus Alkanophaga archaea from heated hydrothermal vent sediment oxidize petroleum alkanes.</title>
        <authorList>
            <person name="Zehnle H."/>
            <person name="Laso-Perez R."/>
            <person name="Lipp J."/>
            <person name="Teske A."/>
            <person name="Wegener G."/>
        </authorList>
    </citation>
    <scope>NUCLEOTIDE SEQUENCE</scope>
    <source>
        <strain evidence="3">MCA70</strain>
    </source>
</reference>
<dbReference type="CDD" id="cd00156">
    <property type="entry name" value="REC"/>
    <property type="match status" value="1"/>
</dbReference>
<protein>
    <submittedName>
        <fullName evidence="3">CheY-like RECdomain</fullName>
    </submittedName>
</protein>
<dbReference type="InterPro" id="IPR011006">
    <property type="entry name" value="CheY-like_superfamily"/>
</dbReference>
<dbReference type="Proteomes" id="UP001144110">
    <property type="component" value="Unassembled WGS sequence"/>
</dbReference>
<dbReference type="EMBL" id="JAPHEG010000005">
    <property type="protein sequence ID" value="MDF2953963.1"/>
    <property type="molecule type" value="Genomic_DNA"/>
</dbReference>
<dbReference type="InterPro" id="IPR001789">
    <property type="entry name" value="Sig_transdc_resp-reg_receiver"/>
</dbReference>